<dbReference type="RefSeq" id="WP_009580141.1">
    <property type="nucleotide sequence ID" value="NZ_AMZN01000041.1"/>
</dbReference>
<dbReference type="EMBL" id="AMZN01000041">
    <property type="protein sequence ID" value="ELR71373.1"/>
    <property type="molecule type" value="Genomic_DNA"/>
</dbReference>
<protein>
    <submittedName>
        <fullName evidence="1">Uncharacterized protein</fullName>
    </submittedName>
</protein>
<dbReference type="AlphaFoldDB" id="L8JT43"/>
<gene>
    <name evidence="1" type="ORF">C900_02831</name>
</gene>
<dbReference type="OrthoDB" id="979413at2"/>
<name>L8JT43_9BACT</name>
<dbReference type="Proteomes" id="UP000011135">
    <property type="component" value="Unassembled WGS sequence"/>
</dbReference>
<comment type="caution">
    <text evidence="1">The sequence shown here is derived from an EMBL/GenBank/DDBJ whole genome shotgun (WGS) entry which is preliminary data.</text>
</comment>
<accession>L8JT43</accession>
<dbReference type="STRING" id="1237149.C900_02831"/>
<reference evidence="1 2" key="1">
    <citation type="submission" date="2012-12" db="EMBL/GenBank/DDBJ databases">
        <title>Genome assembly of Fulvivirga imtechensis AK7.</title>
        <authorList>
            <person name="Nupur N."/>
            <person name="Khatri I."/>
            <person name="Kumar R."/>
            <person name="Subramanian S."/>
            <person name="Pinnaka A."/>
        </authorList>
    </citation>
    <scope>NUCLEOTIDE SEQUENCE [LARGE SCALE GENOMIC DNA]</scope>
    <source>
        <strain evidence="1 2">AK7</strain>
    </source>
</reference>
<sequence length="144" mass="16830">MESTLQKPILNLDITFENANVYLVNSADAVLVEASGTYITNDEFKNIFHYVGSLVISNGIKKLVFDKRTLKIFHQPSMEWYFVVWKEKMYTHGLKTYRKILPQSSVFRESVRISQEKINKKYPNAKCHNMDIKYSETLEEAINN</sequence>
<evidence type="ECO:0000313" key="2">
    <source>
        <dbReference type="Proteomes" id="UP000011135"/>
    </source>
</evidence>
<evidence type="ECO:0000313" key="1">
    <source>
        <dbReference type="EMBL" id="ELR71373.1"/>
    </source>
</evidence>
<proteinExistence type="predicted"/>
<keyword evidence="2" id="KW-1185">Reference proteome</keyword>
<organism evidence="1 2">
    <name type="scientific">Fulvivirga imtechensis AK7</name>
    <dbReference type="NCBI Taxonomy" id="1237149"/>
    <lineage>
        <taxon>Bacteria</taxon>
        <taxon>Pseudomonadati</taxon>
        <taxon>Bacteroidota</taxon>
        <taxon>Cytophagia</taxon>
        <taxon>Cytophagales</taxon>
        <taxon>Fulvivirgaceae</taxon>
        <taxon>Fulvivirga</taxon>
    </lineage>
</organism>